<dbReference type="AlphaFoldDB" id="A0A4V3XCB7"/>
<dbReference type="EMBL" id="SGPL01001037">
    <property type="protein sequence ID" value="THH05233.1"/>
    <property type="molecule type" value="Genomic_DNA"/>
</dbReference>
<name>A0A4V3XCB7_9AGAM</name>
<keyword evidence="2" id="KW-1185">Reference proteome</keyword>
<evidence type="ECO:0000313" key="2">
    <source>
        <dbReference type="Proteomes" id="UP000310158"/>
    </source>
</evidence>
<accession>A0A4V3XCB7</accession>
<comment type="caution">
    <text evidence="1">The sequence shown here is derived from an EMBL/GenBank/DDBJ whole genome shotgun (WGS) entry which is preliminary data.</text>
</comment>
<sequence length="200" mass="22964">MQRIKPPFPSFTEVMSRNLGDQDSLRLPAFRASHLEKFHSRPRSRAPPPPPYEEHMMTVDYRYGDPPPRSSFALPAIVVENYDIEIEDKAPSVKVDDVDGRHRLKALSDCLFIRCGFSLAFDKLVASIPHECLKFDQRRSATAARTSNPMGHRQGYRFDLNRVMNFKPTGQIDILRYGTHAQIQPASSTVEHWTLMVQWP</sequence>
<protein>
    <submittedName>
        <fullName evidence="1">Uncharacterized protein</fullName>
    </submittedName>
</protein>
<reference evidence="1 2" key="1">
    <citation type="submission" date="2019-02" db="EMBL/GenBank/DDBJ databases">
        <title>Genome sequencing of the rare red list fungi Bondarzewia mesenterica.</title>
        <authorList>
            <person name="Buettner E."/>
            <person name="Kellner H."/>
        </authorList>
    </citation>
    <scope>NUCLEOTIDE SEQUENCE [LARGE SCALE GENOMIC DNA]</scope>
    <source>
        <strain evidence="1 2">DSM 108281</strain>
    </source>
</reference>
<organism evidence="1 2">
    <name type="scientific">Bondarzewia mesenterica</name>
    <dbReference type="NCBI Taxonomy" id="1095465"/>
    <lineage>
        <taxon>Eukaryota</taxon>
        <taxon>Fungi</taxon>
        <taxon>Dikarya</taxon>
        <taxon>Basidiomycota</taxon>
        <taxon>Agaricomycotina</taxon>
        <taxon>Agaricomycetes</taxon>
        <taxon>Russulales</taxon>
        <taxon>Bondarzewiaceae</taxon>
        <taxon>Bondarzewia</taxon>
    </lineage>
</organism>
<proteinExistence type="predicted"/>
<dbReference type="Proteomes" id="UP000310158">
    <property type="component" value="Unassembled WGS sequence"/>
</dbReference>
<gene>
    <name evidence="1" type="ORF">EW146_g9957</name>
</gene>
<evidence type="ECO:0000313" key="1">
    <source>
        <dbReference type="EMBL" id="THH05233.1"/>
    </source>
</evidence>
<dbReference type="OrthoDB" id="2637024at2759"/>